<dbReference type="InterPro" id="IPR010158">
    <property type="entry name" value="Amidase_Cbmase"/>
</dbReference>
<dbReference type="Gene3D" id="3.30.70.360">
    <property type="match status" value="1"/>
</dbReference>
<dbReference type="NCBIfam" id="TIGR01879">
    <property type="entry name" value="hydantase"/>
    <property type="match status" value="1"/>
</dbReference>
<feature type="binding site" evidence="3">
    <location>
        <position position="82"/>
    </location>
    <ligand>
        <name>Zn(2+)</name>
        <dbReference type="ChEBI" id="CHEBI:29105"/>
        <label>1</label>
    </ligand>
</feature>
<sequence length="424" mass="44828">MHILHINTDRLWQRLQTMASFTRPDMPWTRRAFSEEFMQGRHWLRGQFMEAGLSVRLDEAGNLIGELAGTDPNLKPICIGSHTDTVFHGGRFDGILGVLSALEVAQSLKESGHRLRHPLEVIDFLAEEPTDQGVSCVGSRAMAGALSPAMLAQSDANGESLIDAMTRTGAQPDVLSHATRSRADIAAFVEVHIEQGPVLEQAGLPIGVVTNIVGIQRVAITVTGRPDHAGTTPMDLRQDALAGAAHVVSTARAMAEGYLSGPSYVVATVGRLDVLPNSANSVPGRVEMTLEIRSDSRDVLARFANDVMAASQAELARLKVSASMLSLTAVTPVDCDPLVIRAIETAASGLNLASRRLPSGAGHDAMQIAAIAPSGMIFVPCLDGRSHCPEEWADQQASGDGARVLAGAVLALDAVLTPGVDQPA</sequence>
<dbReference type="SUPFAM" id="SSF55031">
    <property type="entry name" value="Bacterial exopeptidase dimerisation domain"/>
    <property type="match status" value="1"/>
</dbReference>
<feature type="binding site" evidence="4">
    <location>
        <position position="217"/>
    </location>
    <ligand>
        <name>allantoate</name>
        <dbReference type="ChEBI" id="CHEBI:17536"/>
    </ligand>
</feature>
<feature type="binding site" evidence="3">
    <location>
        <position position="387"/>
    </location>
    <ligand>
        <name>Zn(2+)</name>
        <dbReference type="ChEBI" id="CHEBI:29105"/>
        <label>2</label>
    </ligand>
</feature>
<comment type="similarity">
    <text evidence="1">Belongs to the peptidase M20 family.</text>
</comment>
<comment type="cofactor">
    <cofactor evidence="3">
        <name>Zn(2+)</name>
        <dbReference type="ChEBI" id="CHEBI:29105"/>
    </cofactor>
    <text evidence="3">Binds 2 Zn(2+) ions per subunit.</text>
</comment>
<dbReference type="NCBIfam" id="NF006771">
    <property type="entry name" value="PRK09290.1-5"/>
    <property type="match status" value="1"/>
</dbReference>
<feature type="binding site" evidence="3">
    <location>
        <position position="93"/>
    </location>
    <ligand>
        <name>Zn(2+)</name>
        <dbReference type="ChEBI" id="CHEBI:29105"/>
        <label>1</label>
    </ligand>
</feature>
<protein>
    <submittedName>
        <fullName evidence="5">Zn-dependent hydrolase</fullName>
    </submittedName>
</protein>
<evidence type="ECO:0000313" key="5">
    <source>
        <dbReference type="EMBL" id="QEI07541.1"/>
    </source>
</evidence>
<dbReference type="Proteomes" id="UP000325161">
    <property type="component" value="Chromosome"/>
</dbReference>
<dbReference type="PIRSF" id="PIRSF001235">
    <property type="entry name" value="Amidase_carbamoylase"/>
    <property type="match status" value="1"/>
</dbReference>
<reference evidence="5 6" key="1">
    <citation type="submission" date="2019-08" db="EMBL/GenBank/DDBJ databases">
        <title>Amphibian skin-associated Pigmentiphaga: genome sequence and occurrence across geography and hosts.</title>
        <authorList>
            <person name="Bletz M.C."/>
            <person name="Bunk B."/>
            <person name="Sproeer C."/>
            <person name="Biwer P."/>
            <person name="Reiter S."/>
            <person name="Rabemananjara F.C.E."/>
            <person name="Schulz S."/>
            <person name="Overmann J."/>
            <person name="Vences M."/>
        </authorList>
    </citation>
    <scope>NUCLEOTIDE SEQUENCE [LARGE SCALE GENOMIC DNA]</scope>
    <source>
        <strain evidence="5 6">Mada1488</strain>
    </source>
</reference>
<dbReference type="GO" id="GO:0046872">
    <property type="term" value="F:metal ion binding"/>
    <property type="evidence" value="ECO:0007669"/>
    <property type="project" value="UniProtKB-KW"/>
</dbReference>
<dbReference type="SUPFAM" id="SSF53187">
    <property type="entry name" value="Zn-dependent exopeptidases"/>
    <property type="match status" value="1"/>
</dbReference>
<dbReference type="Gene3D" id="3.40.630.10">
    <property type="entry name" value="Zn peptidases"/>
    <property type="match status" value="1"/>
</dbReference>
<dbReference type="InterPro" id="IPR002933">
    <property type="entry name" value="Peptidase_M20"/>
</dbReference>
<dbReference type="GO" id="GO:0016813">
    <property type="term" value="F:hydrolase activity, acting on carbon-nitrogen (but not peptide) bonds, in linear amidines"/>
    <property type="evidence" value="ECO:0007669"/>
    <property type="project" value="InterPro"/>
</dbReference>
<dbReference type="PANTHER" id="PTHR32494">
    <property type="entry name" value="ALLANTOATE DEIMINASE-RELATED"/>
    <property type="match status" value="1"/>
</dbReference>
<keyword evidence="2 5" id="KW-0378">Hydrolase</keyword>
<name>A0A5C0B414_9BURK</name>
<feature type="binding site" evidence="4">
    <location>
        <position position="293"/>
    </location>
    <ligand>
        <name>allantoate</name>
        <dbReference type="ChEBI" id="CHEBI:17536"/>
    </ligand>
</feature>
<feature type="binding site" evidence="3">
    <location>
        <position position="128"/>
    </location>
    <ligand>
        <name>Zn(2+)</name>
        <dbReference type="ChEBI" id="CHEBI:29105"/>
        <label>2</label>
    </ligand>
</feature>
<dbReference type="EMBL" id="CP043046">
    <property type="protein sequence ID" value="QEI07541.1"/>
    <property type="molecule type" value="Genomic_DNA"/>
</dbReference>
<evidence type="ECO:0000256" key="3">
    <source>
        <dbReference type="PIRSR" id="PIRSR001235-1"/>
    </source>
</evidence>
<dbReference type="RefSeq" id="WP_148816588.1">
    <property type="nucleotide sequence ID" value="NZ_CP043046.1"/>
</dbReference>
<dbReference type="AlphaFoldDB" id="A0A5C0B414"/>
<dbReference type="PANTHER" id="PTHR32494:SF5">
    <property type="entry name" value="ALLANTOATE AMIDOHYDROLASE"/>
    <property type="match status" value="1"/>
</dbReference>
<feature type="binding site" evidence="3">
    <location>
        <position position="93"/>
    </location>
    <ligand>
        <name>Zn(2+)</name>
        <dbReference type="ChEBI" id="CHEBI:29105"/>
        <label>2</label>
    </ligand>
</feature>
<evidence type="ECO:0000256" key="1">
    <source>
        <dbReference type="ARBA" id="ARBA00006153"/>
    </source>
</evidence>
<evidence type="ECO:0000313" key="6">
    <source>
        <dbReference type="Proteomes" id="UP000325161"/>
    </source>
</evidence>
<proteinExistence type="inferred from homology"/>
<organism evidence="5 6">
    <name type="scientific">Pigmentiphaga aceris</name>
    <dbReference type="NCBI Taxonomy" id="1940612"/>
    <lineage>
        <taxon>Bacteria</taxon>
        <taxon>Pseudomonadati</taxon>
        <taxon>Pseudomonadota</taxon>
        <taxon>Betaproteobacteria</taxon>
        <taxon>Burkholderiales</taxon>
        <taxon>Alcaligenaceae</taxon>
        <taxon>Pigmentiphaga</taxon>
    </lineage>
</organism>
<gene>
    <name evidence="5" type="ORF">FXN63_18130</name>
</gene>
<accession>A0A5C0B414</accession>
<dbReference type="InterPro" id="IPR036264">
    <property type="entry name" value="Bact_exopeptidase_dim_dom"/>
</dbReference>
<feature type="binding site" evidence="3">
    <location>
        <position position="192"/>
    </location>
    <ligand>
        <name>Zn(2+)</name>
        <dbReference type="ChEBI" id="CHEBI:29105"/>
        <label>1</label>
    </ligand>
</feature>
<keyword evidence="3" id="KW-0479">Metal-binding</keyword>
<keyword evidence="6" id="KW-1185">Reference proteome</keyword>
<dbReference type="KEGG" id="pacr:FXN63_18130"/>
<dbReference type="Pfam" id="PF01546">
    <property type="entry name" value="Peptidase_M20"/>
    <property type="match status" value="1"/>
</dbReference>
<dbReference type="OrthoDB" id="9808195at2"/>
<evidence type="ECO:0000256" key="2">
    <source>
        <dbReference type="ARBA" id="ARBA00022801"/>
    </source>
</evidence>
<keyword evidence="3" id="KW-0862">Zinc</keyword>
<dbReference type="CDD" id="cd03884">
    <property type="entry name" value="M20_bAS"/>
    <property type="match status" value="1"/>
</dbReference>
<evidence type="ECO:0000256" key="4">
    <source>
        <dbReference type="PIRSR" id="PIRSR001235-2"/>
    </source>
</evidence>
<feature type="binding site" evidence="4">
    <location>
        <position position="280"/>
    </location>
    <ligand>
        <name>allantoate</name>
        <dbReference type="ChEBI" id="CHEBI:17536"/>
    </ligand>
</feature>